<proteinExistence type="predicted"/>
<protein>
    <submittedName>
        <fullName evidence="1">Uncharacterized protein</fullName>
    </submittedName>
</protein>
<reference evidence="2" key="1">
    <citation type="submission" date="2015-10" db="EMBL/GenBank/DDBJ databases">
        <authorList>
            <person name="Ju K.-S."/>
            <person name="Doroghazi J.R."/>
            <person name="Metcalf W.W."/>
        </authorList>
    </citation>
    <scope>NUCLEOTIDE SEQUENCE [LARGE SCALE GENOMIC DNA]</scope>
    <source>
        <strain evidence="2">NRRL 3151</strain>
    </source>
</reference>
<evidence type="ECO:0000313" key="2">
    <source>
        <dbReference type="Proteomes" id="UP000053923"/>
    </source>
</evidence>
<comment type="caution">
    <text evidence="1">The sequence shown here is derived from an EMBL/GenBank/DDBJ whole genome shotgun (WGS) entry which is preliminary data.</text>
</comment>
<dbReference type="RefSeq" id="WP_062713624.1">
    <property type="nucleotide sequence ID" value="NZ_LLZG01000399.1"/>
</dbReference>
<organism evidence="1 2">
    <name type="scientific">Streptomyces regalis</name>
    <dbReference type="NCBI Taxonomy" id="68262"/>
    <lineage>
        <taxon>Bacteria</taxon>
        <taxon>Bacillati</taxon>
        <taxon>Actinomycetota</taxon>
        <taxon>Actinomycetes</taxon>
        <taxon>Kitasatosporales</taxon>
        <taxon>Streptomycetaceae</taxon>
        <taxon>Streptomyces</taxon>
    </lineage>
</organism>
<accession>A0A101J8G9</accession>
<dbReference type="OrthoDB" id="5122796at2"/>
<name>A0A101J8G9_9ACTN</name>
<dbReference type="Proteomes" id="UP000053923">
    <property type="component" value="Unassembled WGS sequence"/>
</dbReference>
<evidence type="ECO:0000313" key="1">
    <source>
        <dbReference type="EMBL" id="KUL22156.1"/>
    </source>
</evidence>
<dbReference type="EMBL" id="LLZG01000399">
    <property type="protein sequence ID" value="KUL22156.1"/>
    <property type="molecule type" value="Genomic_DNA"/>
</dbReference>
<gene>
    <name evidence="1" type="ORF">ADL12_42710</name>
</gene>
<dbReference type="AlphaFoldDB" id="A0A101J8G9"/>
<keyword evidence="2" id="KW-1185">Reference proteome</keyword>
<sequence>MIKVNQVCSTCEAEWVRGVDIVGVCLGDAEQHGRRTVTREQFEEIKCATSASIALAIDESAEVSDKDLPDVIGSLRPNYYEFTPCDPEKSGAFERQLAVVRGVGVPGIANGFFLLKDEVSLVRRTAHLDRLVEAGVRFFQVEVDSLLDPRFRISSSHETMIADLFARYPFIVNDKFSHLNGPLDVNQAGLYLKYRQQGAQELRLFQPVLHPLSGREADQVRVGTLRL</sequence>